<keyword evidence="4" id="KW-1185">Reference proteome</keyword>
<evidence type="ECO:0000256" key="2">
    <source>
        <dbReference type="SAM" id="SignalP"/>
    </source>
</evidence>
<feature type="signal peptide" evidence="2">
    <location>
        <begin position="1"/>
        <end position="21"/>
    </location>
</feature>
<organism evidence="3 4">
    <name type="scientific">Prorocentrum cordatum</name>
    <dbReference type="NCBI Taxonomy" id="2364126"/>
    <lineage>
        <taxon>Eukaryota</taxon>
        <taxon>Sar</taxon>
        <taxon>Alveolata</taxon>
        <taxon>Dinophyceae</taxon>
        <taxon>Prorocentrales</taxon>
        <taxon>Prorocentraceae</taxon>
        <taxon>Prorocentrum</taxon>
    </lineage>
</organism>
<comment type="caution">
    <text evidence="3">The sequence shown here is derived from an EMBL/GenBank/DDBJ whole genome shotgun (WGS) entry which is preliminary data.</text>
</comment>
<accession>A0ABN9SAJ7</accession>
<dbReference type="Proteomes" id="UP001189429">
    <property type="component" value="Unassembled WGS sequence"/>
</dbReference>
<evidence type="ECO:0000313" key="4">
    <source>
        <dbReference type="Proteomes" id="UP001189429"/>
    </source>
</evidence>
<feature type="compositionally biased region" description="Polar residues" evidence="1">
    <location>
        <begin position="261"/>
        <end position="270"/>
    </location>
</feature>
<dbReference type="EMBL" id="CAUYUJ010010269">
    <property type="protein sequence ID" value="CAK0828960.1"/>
    <property type="molecule type" value="Genomic_DNA"/>
</dbReference>
<sequence>MHRLFAAGLQLVAVTFSPAASVDETQAWTSGYPLRLVDASAPGVDAGLNELALSVMPSTSHFQSLGENEVLCSRGEVEGWQLYALRGDGGPPADAIAGWVRRGALLRTVAEFCPQAVLLVLARHVESVLLAMRGPDPAADLQEAGLAQLKYGLLKSWLGREVFPHAPWDLVVRGWGLEEREARIFESYKSILSQVSRSRNHEPSKVCISQPGDSLAGRAAPVPPPPPSHPPSAAEAGSSRSIHPRLGRGWEEDQSVPERSGTLSERSGTF</sequence>
<proteinExistence type="predicted"/>
<feature type="region of interest" description="Disordered" evidence="1">
    <location>
        <begin position="202"/>
        <end position="270"/>
    </location>
</feature>
<feature type="compositionally biased region" description="Pro residues" evidence="1">
    <location>
        <begin position="221"/>
        <end position="230"/>
    </location>
</feature>
<reference evidence="3" key="1">
    <citation type="submission" date="2023-10" db="EMBL/GenBank/DDBJ databases">
        <authorList>
            <person name="Chen Y."/>
            <person name="Shah S."/>
            <person name="Dougan E. K."/>
            <person name="Thang M."/>
            <person name="Chan C."/>
        </authorList>
    </citation>
    <scope>NUCLEOTIDE SEQUENCE [LARGE SCALE GENOMIC DNA]</scope>
</reference>
<keyword evidence="2" id="KW-0732">Signal</keyword>
<evidence type="ECO:0000313" key="3">
    <source>
        <dbReference type="EMBL" id="CAK0828960.1"/>
    </source>
</evidence>
<evidence type="ECO:0000256" key="1">
    <source>
        <dbReference type="SAM" id="MobiDB-lite"/>
    </source>
</evidence>
<name>A0ABN9SAJ7_9DINO</name>
<protein>
    <submittedName>
        <fullName evidence="3">Uncharacterized protein</fullName>
    </submittedName>
</protein>
<gene>
    <name evidence="3" type="ORF">PCOR1329_LOCUS28052</name>
</gene>
<feature type="chain" id="PRO_5047278151" evidence="2">
    <location>
        <begin position="22"/>
        <end position="270"/>
    </location>
</feature>